<reference evidence="1 2" key="1">
    <citation type="submission" date="2021-06" db="EMBL/GenBank/DDBJ databases">
        <title>Complete genome of Haloferula helveola possessing various polysaccharide degrading enzymes.</title>
        <authorList>
            <person name="Takami H."/>
            <person name="Huang C."/>
            <person name="Hamasaki K."/>
        </authorList>
    </citation>
    <scope>NUCLEOTIDE SEQUENCE [LARGE SCALE GENOMIC DNA]</scope>
    <source>
        <strain evidence="1 2">CN-1</strain>
    </source>
</reference>
<evidence type="ECO:0000313" key="1">
    <source>
        <dbReference type="EMBL" id="BCX48356.1"/>
    </source>
</evidence>
<evidence type="ECO:0008006" key="3">
    <source>
        <dbReference type="Google" id="ProtNLM"/>
    </source>
</evidence>
<keyword evidence="2" id="KW-1185">Reference proteome</keyword>
<dbReference type="EMBL" id="AP024702">
    <property type="protein sequence ID" value="BCX48356.1"/>
    <property type="molecule type" value="Genomic_DNA"/>
</dbReference>
<accession>A0ABN6H401</accession>
<sequence length="143" mass="16038">MMRLISALAFSLLLASCAERMHWSERAAQDRIMLVRETPPTLGYRRLAFQAGSHPDLSKFLSNKGRPDFIAETSTDDRQYLILYYLGPEKAYACRSWRGQPNTIEFAGPYPITSKEADVLRELKRTSADSADTGIAAGRVLIP</sequence>
<dbReference type="PROSITE" id="PS51257">
    <property type="entry name" value="PROKAR_LIPOPROTEIN"/>
    <property type="match status" value="1"/>
</dbReference>
<organism evidence="1 2">
    <name type="scientific">Haloferula helveola</name>
    <dbReference type="NCBI Taxonomy" id="490095"/>
    <lineage>
        <taxon>Bacteria</taxon>
        <taxon>Pseudomonadati</taxon>
        <taxon>Verrucomicrobiota</taxon>
        <taxon>Verrucomicrobiia</taxon>
        <taxon>Verrucomicrobiales</taxon>
        <taxon>Verrucomicrobiaceae</taxon>
        <taxon>Haloferula</taxon>
    </lineage>
</organism>
<gene>
    <name evidence="1" type="ORF">HAHE_22640</name>
</gene>
<dbReference type="RefSeq" id="WP_338684509.1">
    <property type="nucleotide sequence ID" value="NZ_AP024702.1"/>
</dbReference>
<proteinExistence type="predicted"/>
<protein>
    <recommendedName>
        <fullName evidence="3">Lipoprotein</fullName>
    </recommendedName>
</protein>
<evidence type="ECO:0000313" key="2">
    <source>
        <dbReference type="Proteomes" id="UP001374893"/>
    </source>
</evidence>
<name>A0ABN6H401_9BACT</name>
<dbReference type="Proteomes" id="UP001374893">
    <property type="component" value="Chromosome"/>
</dbReference>